<feature type="transmembrane region" description="Helical" evidence="8">
    <location>
        <begin position="339"/>
        <end position="361"/>
    </location>
</feature>
<comment type="caution">
    <text evidence="11">The sequence shown here is derived from an EMBL/GenBank/DDBJ whole genome shotgun (WGS) entry which is preliminary data.</text>
</comment>
<feature type="region of interest" description="Disordered" evidence="7">
    <location>
        <begin position="206"/>
        <end position="234"/>
    </location>
</feature>
<reference evidence="11" key="1">
    <citation type="journal article" date="2021" name="PeerJ">
        <title>Extensive microbial diversity within the chicken gut microbiome revealed by metagenomics and culture.</title>
        <authorList>
            <person name="Gilroy R."/>
            <person name="Ravi A."/>
            <person name="Getino M."/>
            <person name="Pursley I."/>
            <person name="Horton D.L."/>
            <person name="Alikhan N.F."/>
            <person name="Baker D."/>
            <person name="Gharbi K."/>
            <person name="Hall N."/>
            <person name="Watson M."/>
            <person name="Adriaenssens E.M."/>
            <person name="Foster-Nyarko E."/>
            <person name="Jarju S."/>
            <person name="Secka A."/>
            <person name="Antonio M."/>
            <person name="Oren A."/>
            <person name="Chaudhuri R.R."/>
            <person name="La Ragione R."/>
            <person name="Hildebrand F."/>
            <person name="Pallen M.J."/>
        </authorList>
    </citation>
    <scope>NUCLEOTIDE SEQUENCE</scope>
    <source>
        <strain evidence="11">ChiGjej3B3-11674</strain>
    </source>
</reference>
<reference evidence="11" key="2">
    <citation type="submission" date="2021-04" db="EMBL/GenBank/DDBJ databases">
        <authorList>
            <person name="Gilroy R."/>
        </authorList>
    </citation>
    <scope>NUCLEOTIDE SEQUENCE</scope>
    <source>
        <strain evidence="11">ChiGjej3B3-11674</strain>
    </source>
</reference>
<gene>
    <name evidence="11" type="ORF">H9911_11850</name>
</gene>
<evidence type="ECO:0000256" key="5">
    <source>
        <dbReference type="ARBA" id="ARBA00023136"/>
    </source>
</evidence>
<keyword evidence="4 8" id="KW-1133">Transmembrane helix</keyword>
<name>A0A9D2R4H3_9FIRM</name>
<sequence length="475" mass="50672">MRWSDLLRMSIHSLKRRKLRTFLTVLGVVIGTASIVVMISLGLGLQESMYAEVEKNGGTTALTVTGRTDGPMESAGGSGDASGENEQKYVTDDLIEELRSLEHVKSAEPVLDLSAVAVKGRYEGSLELCGMTQEGLESLDLELEAGGKLPDGDSAQLELVYGNAVLTNFYDKGTGKTYWDTGEAPDIDLKNDNLFLILDQDGYYQSQNPPGAGDAESGDGASGSGTQGIQPQAAPKKYVVKGSGVLAGGMDSYNADSYKAYCDLDQLREYLKKEFRGRVIPGQPSTKSGKPYSRFVYSSAKVQADDMDQVERLTSVIRSMGYNVETNAEYIDSMKKQFAMVQAVLGGIGAVSLLVAAIGIANTMMMSIYERTKEIGVMKVIGCGLKNIRQLFLMEAAFIGLAGGVIGNLLSLAMSAVVNTFVSGGSMGISGNLSFVPVWLVLVSTAFAVFVGTAAGYFPARRAMALSPLEAIRSQ</sequence>
<organism evidence="11 12">
    <name type="scientific">Candidatus Mediterraneibacter tabaqchaliae</name>
    <dbReference type="NCBI Taxonomy" id="2838689"/>
    <lineage>
        <taxon>Bacteria</taxon>
        <taxon>Bacillati</taxon>
        <taxon>Bacillota</taxon>
        <taxon>Clostridia</taxon>
        <taxon>Lachnospirales</taxon>
        <taxon>Lachnospiraceae</taxon>
        <taxon>Mediterraneibacter</taxon>
    </lineage>
</organism>
<accession>A0A9D2R4H3</accession>
<feature type="domain" description="ABC3 transporter permease C-terminal" evidence="9">
    <location>
        <begin position="348"/>
        <end position="468"/>
    </location>
</feature>
<proteinExistence type="inferred from homology"/>
<dbReference type="Pfam" id="PF12704">
    <property type="entry name" value="MacB_PCD"/>
    <property type="match status" value="1"/>
</dbReference>
<keyword evidence="3 8" id="KW-0812">Transmembrane</keyword>
<evidence type="ECO:0000256" key="7">
    <source>
        <dbReference type="SAM" id="MobiDB-lite"/>
    </source>
</evidence>
<dbReference type="InterPro" id="IPR050250">
    <property type="entry name" value="Macrolide_Exporter_MacB"/>
</dbReference>
<evidence type="ECO:0000256" key="8">
    <source>
        <dbReference type="SAM" id="Phobius"/>
    </source>
</evidence>
<evidence type="ECO:0000259" key="10">
    <source>
        <dbReference type="Pfam" id="PF12704"/>
    </source>
</evidence>
<dbReference type="GO" id="GO:0005886">
    <property type="term" value="C:plasma membrane"/>
    <property type="evidence" value="ECO:0007669"/>
    <property type="project" value="UniProtKB-SubCell"/>
</dbReference>
<comment type="similarity">
    <text evidence="6">Belongs to the ABC-4 integral membrane protein family.</text>
</comment>
<protein>
    <submittedName>
        <fullName evidence="11">ABC transporter permease</fullName>
    </submittedName>
</protein>
<dbReference type="Pfam" id="PF02687">
    <property type="entry name" value="FtsX"/>
    <property type="match status" value="1"/>
</dbReference>
<feature type="domain" description="MacB-like periplasmic core" evidence="10">
    <location>
        <begin position="21"/>
        <end position="177"/>
    </location>
</feature>
<feature type="transmembrane region" description="Helical" evidence="8">
    <location>
        <begin position="438"/>
        <end position="458"/>
    </location>
</feature>
<dbReference type="Proteomes" id="UP000823897">
    <property type="component" value="Unassembled WGS sequence"/>
</dbReference>
<evidence type="ECO:0000313" key="12">
    <source>
        <dbReference type="Proteomes" id="UP000823897"/>
    </source>
</evidence>
<evidence type="ECO:0000313" key="11">
    <source>
        <dbReference type="EMBL" id="HJD35205.1"/>
    </source>
</evidence>
<keyword evidence="2" id="KW-1003">Cell membrane</keyword>
<dbReference type="InterPro" id="IPR003838">
    <property type="entry name" value="ABC3_permease_C"/>
</dbReference>
<dbReference type="EMBL" id="DWUV01000229">
    <property type="protein sequence ID" value="HJD35205.1"/>
    <property type="molecule type" value="Genomic_DNA"/>
</dbReference>
<feature type="transmembrane region" description="Helical" evidence="8">
    <location>
        <begin position="21"/>
        <end position="45"/>
    </location>
</feature>
<evidence type="ECO:0000256" key="3">
    <source>
        <dbReference type="ARBA" id="ARBA00022692"/>
    </source>
</evidence>
<evidence type="ECO:0000256" key="6">
    <source>
        <dbReference type="ARBA" id="ARBA00038076"/>
    </source>
</evidence>
<comment type="subcellular location">
    <subcellularLocation>
        <location evidence="1">Cell membrane</location>
        <topology evidence="1">Multi-pass membrane protein</topology>
    </subcellularLocation>
</comment>
<evidence type="ECO:0000256" key="2">
    <source>
        <dbReference type="ARBA" id="ARBA00022475"/>
    </source>
</evidence>
<evidence type="ECO:0000256" key="4">
    <source>
        <dbReference type="ARBA" id="ARBA00022989"/>
    </source>
</evidence>
<dbReference type="PANTHER" id="PTHR30572:SF4">
    <property type="entry name" value="ABC TRANSPORTER PERMEASE YTRF"/>
    <property type="match status" value="1"/>
</dbReference>
<dbReference type="GO" id="GO:0022857">
    <property type="term" value="F:transmembrane transporter activity"/>
    <property type="evidence" value="ECO:0007669"/>
    <property type="project" value="TreeGrafter"/>
</dbReference>
<feature type="region of interest" description="Disordered" evidence="7">
    <location>
        <begin position="64"/>
        <end position="85"/>
    </location>
</feature>
<keyword evidence="5 8" id="KW-0472">Membrane</keyword>
<evidence type="ECO:0000259" key="9">
    <source>
        <dbReference type="Pfam" id="PF02687"/>
    </source>
</evidence>
<dbReference type="InterPro" id="IPR025857">
    <property type="entry name" value="MacB_PCD"/>
</dbReference>
<feature type="transmembrane region" description="Helical" evidence="8">
    <location>
        <begin position="396"/>
        <end position="418"/>
    </location>
</feature>
<dbReference type="PANTHER" id="PTHR30572">
    <property type="entry name" value="MEMBRANE COMPONENT OF TRANSPORTER-RELATED"/>
    <property type="match status" value="1"/>
</dbReference>
<dbReference type="AlphaFoldDB" id="A0A9D2R4H3"/>
<evidence type="ECO:0000256" key="1">
    <source>
        <dbReference type="ARBA" id="ARBA00004651"/>
    </source>
</evidence>